<feature type="domain" description="SEC7" evidence="2">
    <location>
        <begin position="772"/>
        <end position="930"/>
    </location>
</feature>
<feature type="compositionally biased region" description="Polar residues" evidence="1">
    <location>
        <begin position="370"/>
        <end position="381"/>
    </location>
</feature>
<feature type="compositionally biased region" description="Basic and acidic residues" evidence="1">
    <location>
        <begin position="666"/>
        <end position="682"/>
    </location>
</feature>
<dbReference type="GO" id="GO:0032012">
    <property type="term" value="P:regulation of ARF protein signal transduction"/>
    <property type="evidence" value="ECO:0007669"/>
    <property type="project" value="InterPro"/>
</dbReference>
<dbReference type="SMART" id="SM00222">
    <property type="entry name" value="Sec7"/>
    <property type="match status" value="1"/>
</dbReference>
<accession>A0AAE0P1P9</accession>
<dbReference type="GO" id="GO:0005085">
    <property type="term" value="F:guanyl-nucleotide exchange factor activity"/>
    <property type="evidence" value="ECO:0007669"/>
    <property type="project" value="InterPro"/>
</dbReference>
<evidence type="ECO:0000256" key="1">
    <source>
        <dbReference type="SAM" id="MobiDB-lite"/>
    </source>
</evidence>
<feature type="compositionally biased region" description="Basic and acidic residues" evidence="1">
    <location>
        <begin position="112"/>
        <end position="122"/>
    </location>
</feature>
<reference evidence="3" key="2">
    <citation type="submission" date="2023-07" db="EMBL/GenBank/DDBJ databases">
        <authorList>
            <consortium name="Lawrence Berkeley National Laboratory"/>
            <person name="Haridas S."/>
            <person name="Hensen N."/>
            <person name="Bonometti L."/>
            <person name="Westerberg I."/>
            <person name="Brannstrom I.O."/>
            <person name="Guillou S."/>
            <person name="Cros-Aarteil S."/>
            <person name="Calhoun S."/>
            <person name="Kuo A."/>
            <person name="Mondo S."/>
            <person name="Pangilinan J."/>
            <person name="Riley R."/>
            <person name="LaButti K."/>
            <person name="Andreopoulos B."/>
            <person name="Lipzen A."/>
            <person name="Chen C."/>
            <person name="Yanf M."/>
            <person name="Daum C."/>
            <person name="Ng V."/>
            <person name="Clum A."/>
            <person name="Steindorff A."/>
            <person name="Ohm R."/>
            <person name="Martin F."/>
            <person name="Silar P."/>
            <person name="Natvig D."/>
            <person name="Lalanne C."/>
            <person name="Gautier V."/>
            <person name="Ament-velasquez S.L."/>
            <person name="Kruys A."/>
            <person name="Hutchinson M.I."/>
            <person name="Powell A.J."/>
            <person name="Barry K."/>
            <person name="Miller A.N."/>
            <person name="Grigoriev I.V."/>
            <person name="Debuchy R."/>
            <person name="Gladieux P."/>
            <person name="Thoren M.H."/>
            <person name="Johannesson H."/>
        </authorList>
    </citation>
    <scope>NUCLEOTIDE SEQUENCE</scope>
    <source>
        <strain evidence="3">FGSC 1904</strain>
    </source>
</reference>
<evidence type="ECO:0000259" key="2">
    <source>
        <dbReference type="PROSITE" id="PS50190"/>
    </source>
</evidence>
<dbReference type="EMBL" id="JAUTDP010000013">
    <property type="protein sequence ID" value="KAK3391640.1"/>
    <property type="molecule type" value="Genomic_DNA"/>
</dbReference>
<evidence type="ECO:0000313" key="4">
    <source>
        <dbReference type="Proteomes" id="UP001281003"/>
    </source>
</evidence>
<protein>
    <recommendedName>
        <fullName evidence="2">SEC7 domain-containing protein</fullName>
    </recommendedName>
</protein>
<comment type="caution">
    <text evidence="3">The sequence shown here is derived from an EMBL/GenBank/DDBJ whole genome shotgun (WGS) entry which is preliminary data.</text>
</comment>
<dbReference type="InterPro" id="IPR011993">
    <property type="entry name" value="PH-like_dom_sf"/>
</dbReference>
<feature type="region of interest" description="Disordered" evidence="1">
    <location>
        <begin position="951"/>
        <end position="983"/>
    </location>
</feature>
<feature type="compositionally biased region" description="Basic residues" evidence="1">
    <location>
        <begin position="34"/>
        <end position="54"/>
    </location>
</feature>
<feature type="compositionally biased region" description="Polar residues" evidence="1">
    <location>
        <begin position="462"/>
        <end position="483"/>
    </location>
</feature>
<feature type="region of interest" description="Disordered" evidence="1">
    <location>
        <begin position="1"/>
        <end position="88"/>
    </location>
</feature>
<dbReference type="PANTHER" id="PTHR10663">
    <property type="entry name" value="GUANYL-NUCLEOTIDE EXCHANGE FACTOR"/>
    <property type="match status" value="1"/>
</dbReference>
<dbReference type="PANTHER" id="PTHR10663:SF373">
    <property type="entry name" value="PH AND SEC7 DOMAIN-CONTAINING PROTEIN C11E3.11C"/>
    <property type="match status" value="1"/>
</dbReference>
<proteinExistence type="predicted"/>
<feature type="region of interest" description="Disordered" evidence="1">
    <location>
        <begin position="1571"/>
        <end position="1611"/>
    </location>
</feature>
<feature type="region of interest" description="Disordered" evidence="1">
    <location>
        <begin position="318"/>
        <end position="398"/>
    </location>
</feature>
<feature type="compositionally biased region" description="Polar residues" evidence="1">
    <location>
        <begin position="974"/>
        <end position="983"/>
    </location>
</feature>
<dbReference type="Pfam" id="PF15410">
    <property type="entry name" value="PH_9"/>
    <property type="match status" value="1"/>
</dbReference>
<feature type="compositionally biased region" description="Basic and acidic residues" evidence="1">
    <location>
        <begin position="1597"/>
        <end position="1611"/>
    </location>
</feature>
<dbReference type="SUPFAM" id="SSF48425">
    <property type="entry name" value="Sec7 domain"/>
    <property type="match status" value="1"/>
</dbReference>
<feature type="region of interest" description="Disordered" evidence="1">
    <location>
        <begin position="1411"/>
        <end position="1466"/>
    </location>
</feature>
<dbReference type="InterPro" id="IPR023394">
    <property type="entry name" value="Sec7_C_sf"/>
</dbReference>
<dbReference type="CDD" id="cd00171">
    <property type="entry name" value="Sec7"/>
    <property type="match status" value="1"/>
</dbReference>
<gene>
    <name evidence="3" type="ORF">B0T20DRAFT_446967</name>
</gene>
<feature type="region of interest" description="Disordered" evidence="1">
    <location>
        <begin position="449"/>
        <end position="782"/>
    </location>
</feature>
<feature type="compositionally biased region" description="Acidic residues" evidence="1">
    <location>
        <begin position="1581"/>
        <end position="1592"/>
    </location>
</feature>
<dbReference type="InterPro" id="IPR000904">
    <property type="entry name" value="Sec7_dom"/>
</dbReference>
<dbReference type="InterPro" id="IPR035999">
    <property type="entry name" value="Sec7_dom_sf"/>
</dbReference>
<dbReference type="InterPro" id="IPR041681">
    <property type="entry name" value="PH_9"/>
</dbReference>
<feature type="compositionally biased region" description="Polar residues" evidence="1">
    <location>
        <begin position="1358"/>
        <end position="1384"/>
    </location>
</feature>
<reference evidence="3" key="1">
    <citation type="journal article" date="2023" name="Mol. Phylogenet. Evol.">
        <title>Genome-scale phylogeny and comparative genomics of the fungal order Sordariales.</title>
        <authorList>
            <person name="Hensen N."/>
            <person name="Bonometti L."/>
            <person name="Westerberg I."/>
            <person name="Brannstrom I.O."/>
            <person name="Guillou S."/>
            <person name="Cros-Aarteil S."/>
            <person name="Calhoun S."/>
            <person name="Haridas S."/>
            <person name="Kuo A."/>
            <person name="Mondo S."/>
            <person name="Pangilinan J."/>
            <person name="Riley R."/>
            <person name="LaButti K."/>
            <person name="Andreopoulos B."/>
            <person name="Lipzen A."/>
            <person name="Chen C."/>
            <person name="Yan M."/>
            <person name="Daum C."/>
            <person name="Ng V."/>
            <person name="Clum A."/>
            <person name="Steindorff A."/>
            <person name="Ohm R.A."/>
            <person name="Martin F."/>
            <person name="Silar P."/>
            <person name="Natvig D.O."/>
            <person name="Lalanne C."/>
            <person name="Gautier V."/>
            <person name="Ament-Velasquez S.L."/>
            <person name="Kruys A."/>
            <person name="Hutchinson M.I."/>
            <person name="Powell A.J."/>
            <person name="Barry K."/>
            <person name="Miller A.N."/>
            <person name="Grigoriev I.V."/>
            <person name="Debuchy R."/>
            <person name="Gladieux P."/>
            <person name="Hiltunen Thoren M."/>
            <person name="Johannesson H."/>
        </authorList>
    </citation>
    <scope>NUCLEOTIDE SEQUENCE</scope>
    <source>
        <strain evidence="3">FGSC 1904</strain>
    </source>
</reference>
<feature type="compositionally biased region" description="Low complexity" evidence="1">
    <location>
        <begin position="451"/>
        <end position="461"/>
    </location>
</feature>
<feature type="compositionally biased region" description="Low complexity" evidence="1">
    <location>
        <begin position="1413"/>
        <end position="1448"/>
    </location>
</feature>
<feature type="compositionally biased region" description="Low complexity" evidence="1">
    <location>
        <begin position="698"/>
        <end position="710"/>
    </location>
</feature>
<feature type="region of interest" description="Disordered" evidence="1">
    <location>
        <begin position="1053"/>
        <end position="1109"/>
    </location>
</feature>
<feature type="region of interest" description="Disordered" evidence="1">
    <location>
        <begin position="211"/>
        <end position="270"/>
    </location>
</feature>
<dbReference type="Gene3D" id="1.10.1000.11">
    <property type="entry name" value="Arf Nucleotide-binding Site Opener,domain 2"/>
    <property type="match status" value="1"/>
</dbReference>
<name>A0AAE0P1P9_SORBR</name>
<sequence length="1611" mass="176553">MHSPDTARRIVNARRNHDTRINTRDTPTPPSHHSSYHGHHHTNHYTSAGHHRRHSSDDFLRTDYPPSTPPDHRRKRSPSGARSLRAPVVRNAADIESFLQSLRPVDTNMSNKESDPSDEHPPSESSPESTRPPHRDSHDLSLSPRQFTRDSLVTNMLLGLDKLSLEQMGTSFGGSRNAFDDSNMYSYGNDTGRTMSFNSRAGRGHAYTYSSDYEAEDRSSRRRRSNSSSGYQSGLGRINSMRELGGTPRAIHSRGGKGSKGSSTNSIDPGYVQVLGSQRWARGFGRSSSFDYGDARPSTSQQAPWHIEFSKSLFDNGNDNDYDAAPTPHVPAGPRRLTTVPSLPVLAPIDTKSSSKLTPKAPSNDRPRSMRSSKSASTVRQSDVKYNAQRSDVPSVPPVSIPPFDVDAAPAPHVGYEKTKDSVLDNPINAIQQAIQQPKEKPGFFRRMFGSSSKASSQTPSTFPYLSSTANDSSTNKVNSLKSPTIPPVVREPPQTVTHTLQKKTSSFFKRRKQSITEMEPPPLPHIPNKSPARMGVPRPEPSPMGGSLRRAMDPFLQDSPTIQSSADVVLPSTEPSDPGAPHRSLQDSPEITRNKDTYQRGFSPDYEPSPKAVIRAVDPNSSSDSVEAKQPRIELPSRPAIDRTMTSPPRSFLRDDSESEYGSPEQKKRISRTESRAEARKPGLKPGQEMDKKRRSSSPTVSKSKSYPSLGKPKEDSKAPARQNSKMSTKASKKPSLPSLRIDSVEPLSLGLGTAGLKTADTTNPASKSELDEPEQFVVGDPTEDDRQKALKIYEGNEDFIPRDKAAAWMGEEGPVRQRTLRAYMDNYDFENMSVCASLRQLCNRLLLRAETQQVDRILVAFSNRWCECNPNHGFKSMDIIHTICYSIMLLNTDLHMADIEHKMTKSQFIKNTMTTIRQALEDSVPEAFERPSILPGKGSSLGAEGIRRNSNEDNKHNSFRYSFKPPPRPTSGFGTVTDSSTADSCGPLVRAPFDGPLKGWESQVEAVLKDIYSSIRDESLPLFGGAANSSSLSAAAQGSLSVMGVLKRSPSVLSKAPSEGMASTRGRISEGAKANSSRWNSKSRSRPRGFGNGFNSSRTSFDDGNSLWSPTESSATWSKASLGRTHTTMSMDSFGSSFRGDYQQSIGFANALSQAIIREDNTLDLTMSKTEDFNTGELLEDESLELAGPPWVKEGIVTHKHHMETVDKRSKERTWNEVFAVIQKGQLSLFSFSPNKSSTRKRGLRNNAAKGGVVGGGNWQDNAVNMGTFSLRQTLATTMPPPGYSRARPHVWCLSLPNGAVHLFQVGTAEICREFVTTANYWSARLSTHPMIGGVSNIEYGWSDAVISTTRMSGIQSNGDLVSNTAGSGTTGRPASNSVSSNHKGHSRPGSAANATAALAAMAGQSMIPGSRASLQSRRSVRSSSFDFGRPGSSASSGALGLTFSGPGSLPRPTHGSSTSKLPGDKIHIAEWTPPAQSLRPSTLSEREQFGHLIAYVRSLDEDFQKHNSLRSPMLLAFSPRSVNAAKAMTNWEKKSQHLLNEIVKYRTYVESLREAEIRRSEIYRERENARRAARGEDVVDSDGEIEDDSTLPGEIRDGNGSLEREVKV</sequence>
<feature type="compositionally biased region" description="Basic and acidic residues" evidence="1">
    <location>
        <begin position="1571"/>
        <end position="1580"/>
    </location>
</feature>
<feature type="region of interest" description="Disordered" evidence="1">
    <location>
        <begin position="1358"/>
        <end position="1395"/>
    </location>
</feature>
<dbReference type="Gene3D" id="2.30.29.30">
    <property type="entry name" value="Pleckstrin-homology domain (PH domain)/Phosphotyrosine-binding domain (PTB)"/>
    <property type="match status" value="1"/>
</dbReference>
<dbReference type="Pfam" id="PF01369">
    <property type="entry name" value="Sec7"/>
    <property type="match status" value="1"/>
</dbReference>
<feature type="compositionally biased region" description="Polar residues" evidence="1">
    <location>
        <begin position="1095"/>
        <end position="1109"/>
    </location>
</feature>
<feature type="region of interest" description="Disordered" evidence="1">
    <location>
        <begin position="100"/>
        <end position="147"/>
    </location>
</feature>
<organism evidence="3 4">
    <name type="scientific">Sordaria brevicollis</name>
    <dbReference type="NCBI Taxonomy" id="83679"/>
    <lineage>
        <taxon>Eukaryota</taxon>
        <taxon>Fungi</taxon>
        <taxon>Dikarya</taxon>
        <taxon>Ascomycota</taxon>
        <taxon>Pezizomycotina</taxon>
        <taxon>Sordariomycetes</taxon>
        <taxon>Sordariomycetidae</taxon>
        <taxon>Sordariales</taxon>
        <taxon>Sordariaceae</taxon>
        <taxon>Sordaria</taxon>
    </lineage>
</organism>
<dbReference type="PROSITE" id="PS50190">
    <property type="entry name" value="SEC7"/>
    <property type="match status" value="1"/>
</dbReference>
<keyword evidence="4" id="KW-1185">Reference proteome</keyword>
<evidence type="ECO:0000313" key="3">
    <source>
        <dbReference type="EMBL" id="KAK3391640.1"/>
    </source>
</evidence>
<dbReference type="SUPFAM" id="SSF50729">
    <property type="entry name" value="PH domain-like"/>
    <property type="match status" value="1"/>
</dbReference>
<dbReference type="Proteomes" id="UP001281003">
    <property type="component" value="Unassembled WGS sequence"/>
</dbReference>
<feature type="compositionally biased region" description="Polar residues" evidence="1">
    <location>
        <begin position="495"/>
        <end position="508"/>
    </location>
</feature>